<reference evidence="3 4" key="1">
    <citation type="submission" date="2016-10" db="EMBL/GenBank/DDBJ databases">
        <authorList>
            <person name="de Groot N.N."/>
        </authorList>
    </citation>
    <scope>NUCLEOTIDE SEQUENCE [LARGE SCALE GENOMIC DNA]</scope>
    <source>
        <strain evidence="3 4">DSM 6059</strain>
    </source>
</reference>
<proteinExistence type="predicted"/>
<evidence type="ECO:0000256" key="1">
    <source>
        <dbReference type="SAM" id="SignalP"/>
    </source>
</evidence>
<dbReference type="STRING" id="1123010.SAMN02745724_05103"/>
<dbReference type="AlphaFoldDB" id="A0A1I1U433"/>
<protein>
    <submittedName>
        <fullName evidence="3">Peroxiredoxin</fullName>
    </submittedName>
</protein>
<keyword evidence="4" id="KW-1185">Reference proteome</keyword>
<keyword evidence="1" id="KW-0732">Signal</keyword>
<evidence type="ECO:0000313" key="3">
    <source>
        <dbReference type="EMBL" id="SFD65557.1"/>
    </source>
</evidence>
<dbReference type="PANTHER" id="PTHR42852">
    <property type="entry name" value="THIOL:DISULFIDE INTERCHANGE PROTEIN DSBE"/>
    <property type="match status" value="1"/>
</dbReference>
<name>A0A1I1U433_9GAMM</name>
<feature type="chain" id="PRO_5011554815" evidence="1">
    <location>
        <begin position="20"/>
        <end position="163"/>
    </location>
</feature>
<dbReference type="SUPFAM" id="SSF52833">
    <property type="entry name" value="Thioredoxin-like"/>
    <property type="match status" value="1"/>
</dbReference>
<accession>A0A1I1U433</accession>
<dbReference type="InterPro" id="IPR036249">
    <property type="entry name" value="Thioredoxin-like_sf"/>
</dbReference>
<dbReference type="InterPro" id="IPR013766">
    <property type="entry name" value="Thioredoxin_domain"/>
</dbReference>
<dbReference type="PANTHER" id="PTHR42852:SF17">
    <property type="entry name" value="THIOREDOXIN-LIKE PROTEIN HI_1115"/>
    <property type="match status" value="1"/>
</dbReference>
<dbReference type="InterPro" id="IPR013740">
    <property type="entry name" value="Redoxin"/>
</dbReference>
<dbReference type="GO" id="GO:0016491">
    <property type="term" value="F:oxidoreductase activity"/>
    <property type="evidence" value="ECO:0007669"/>
    <property type="project" value="InterPro"/>
</dbReference>
<evidence type="ECO:0000259" key="2">
    <source>
        <dbReference type="PROSITE" id="PS51352"/>
    </source>
</evidence>
<feature type="domain" description="Thioredoxin" evidence="2">
    <location>
        <begin position="23"/>
        <end position="163"/>
    </location>
</feature>
<dbReference type="Pfam" id="PF08534">
    <property type="entry name" value="Redoxin"/>
    <property type="match status" value="1"/>
</dbReference>
<dbReference type="Proteomes" id="UP000198862">
    <property type="component" value="Unassembled WGS sequence"/>
</dbReference>
<sequence>MLKKVIFFLFIFISVNVNAGNELRIGDIPPNYLGRDSTGNKINLEDNKGKVVVVSFWASWCSPCLRELPILENIQNKIGIDKINVVAINFKEDRKQYRKIKAKLSDLKLTLTHDKRGVIGKKYGVKAVPHLFIIDKEGKLAFQNIGYGDSSIDKLVQVLNKQF</sequence>
<gene>
    <name evidence="3" type="ORF">SAMN02745724_05103</name>
</gene>
<dbReference type="EMBL" id="FOLO01000081">
    <property type="protein sequence ID" value="SFD65557.1"/>
    <property type="molecule type" value="Genomic_DNA"/>
</dbReference>
<dbReference type="Gene3D" id="3.40.30.10">
    <property type="entry name" value="Glutaredoxin"/>
    <property type="match status" value="1"/>
</dbReference>
<evidence type="ECO:0000313" key="4">
    <source>
        <dbReference type="Proteomes" id="UP000198862"/>
    </source>
</evidence>
<dbReference type="RefSeq" id="WP_177208177.1">
    <property type="nucleotide sequence ID" value="NZ_FOLO01000081.1"/>
</dbReference>
<dbReference type="PROSITE" id="PS51352">
    <property type="entry name" value="THIOREDOXIN_2"/>
    <property type="match status" value="1"/>
</dbReference>
<dbReference type="InterPro" id="IPR050553">
    <property type="entry name" value="Thioredoxin_ResA/DsbE_sf"/>
</dbReference>
<feature type="signal peptide" evidence="1">
    <location>
        <begin position="1"/>
        <end position="19"/>
    </location>
</feature>
<dbReference type="CDD" id="cd02966">
    <property type="entry name" value="TlpA_like_family"/>
    <property type="match status" value="1"/>
</dbReference>
<organism evidence="3 4">
    <name type="scientific">Pseudoalteromonas denitrificans DSM 6059</name>
    <dbReference type="NCBI Taxonomy" id="1123010"/>
    <lineage>
        <taxon>Bacteria</taxon>
        <taxon>Pseudomonadati</taxon>
        <taxon>Pseudomonadota</taxon>
        <taxon>Gammaproteobacteria</taxon>
        <taxon>Alteromonadales</taxon>
        <taxon>Pseudoalteromonadaceae</taxon>
        <taxon>Pseudoalteromonas</taxon>
    </lineage>
</organism>